<evidence type="ECO:0000259" key="6">
    <source>
        <dbReference type="Pfam" id="PF12894"/>
    </source>
</evidence>
<accession>A0A9P3HGR7</accession>
<sequence length="683" mass="76579">MVTEANYLDIYRADWSKHRSIKLEGNASTLVWRPDGKVIAVGLSSGKISLYHYRDGSLVRKIEAASTAPPETNRAGNVHRSLVTIGPIDFLRWEPLFLGEPMERLFPQETSQKSILRKLPPQRPIPLSITAQKRAQATAFFRAKTDNEGDYGVEVAEPVEGSPDGLDECATYAMNVLIASDNQAHFFLQLFSGLQTKALALSELMKEYGNETYKEFKILDAAIQLDLGEMTIIASGTKLGDSDSELLQITLDSDKLHAHAQDIKSLGQKRRPVQLLLKYLKDAIGVLDADSETVYRNVEIARDEISMRLREKEELEAPGDALVMLFARHIPSEGLKEYLTSDLRQDGLQRWATSTEGAYRNMLKVIADCYLPCCERLHTHLNDLYGHVQTGRDDRDACGVDKSLLDACELDLKEMFRFAELLKQALGKEIEYFGEFKSWLATIIDGLVPSDAGGPKPRTKTTLRSAANLSKYIRSFFSTSGLRRFFENNDMDTEEGVNLADTRPPTTALVQRTFSERVADLQMKFSRIFEGPEVSVAHSICISNVMVLEPAVRVNSLGRVRTTYVDEPNLNICPEATVIDSWLYTIFHFAPQQNKGISELRVIRSRPFSEQRGGAQAISTLGDDAGVSSKVESWSLSLNLPSWVLLDMCFLNDQELAMCLRKDSPVSLFKDATRLDQERSCPW</sequence>
<dbReference type="PANTHER" id="PTHR13260">
    <property type="entry name" value="ANAPHASE PROMOTING COMPLEX SUBUNIT 4 APC4"/>
    <property type="match status" value="1"/>
</dbReference>
<keyword evidence="5" id="KW-0131">Cell cycle</keyword>
<feature type="domain" description="Anaphase-promoting complex subunit 4-like WD40" evidence="6">
    <location>
        <begin position="1"/>
        <end position="68"/>
    </location>
</feature>
<evidence type="ECO:0000256" key="2">
    <source>
        <dbReference type="ARBA" id="ARBA00022618"/>
    </source>
</evidence>
<dbReference type="GO" id="GO:0034399">
    <property type="term" value="C:nuclear periphery"/>
    <property type="evidence" value="ECO:0007669"/>
    <property type="project" value="TreeGrafter"/>
</dbReference>
<keyword evidence="9" id="KW-1185">Reference proteome</keyword>
<keyword evidence="3" id="KW-0498">Mitosis</keyword>
<feature type="domain" description="Anaphase-promoting complex subunit 4 long" evidence="7">
    <location>
        <begin position="249"/>
        <end position="447"/>
    </location>
</feature>
<dbReference type="InterPro" id="IPR015943">
    <property type="entry name" value="WD40/YVTN_repeat-like_dom_sf"/>
</dbReference>
<dbReference type="SUPFAM" id="SSF117289">
    <property type="entry name" value="Nucleoporin domain"/>
    <property type="match status" value="1"/>
</dbReference>
<dbReference type="GO" id="GO:0005680">
    <property type="term" value="C:anaphase-promoting complex"/>
    <property type="evidence" value="ECO:0007669"/>
    <property type="project" value="InterPro"/>
</dbReference>
<dbReference type="AlphaFoldDB" id="A0A9P3HGR7"/>
<gene>
    <name evidence="8" type="ORF">EMPS_08650</name>
</gene>
<evidence type="ECO:0000313" key="8">
    <source>
        <dbReference type="EMBL" id="GJJ76291.1"/>
    </source>
</evidence>
<protein>
    <recommendedName>
        <fullName evidence="1">Anaphase-promoting complex subunit 4</fullName>
    </recommendedName>
</protein>
<organism evidence="8 9">
    <name type="scientific">Entomortierella parvispora</name>
    <dbReference type="NCBI Taxonomy" id="205924"/>
    <lineage>
        <taxon>Eukaryota</taxon>
        <taxon>Fungi</taxon>
        <taxon>Fungi incertae sedis</taxon>
        <taxon>Mucoromycota</taxon>
        <taxon>Mortierellomycotina</taxon>
        <taxon>Mortierellomycetes</taxon>
        <taxon>Mortierellales</taxon>
        <taxon>Mortierellaceae</taxon>
        <taxon>Entomortierella</taxon>
    </lineage>
</organism>
<dbReference type="Pfam" id="PF12896">
    <property type="entry name" value="ANAPC4"/>
    <property type="match status" value="1"/>
</dbReference>
<evidence type="ECO:0000259" key="7">
    <source>
        <dbReference type="Pfam" id="PF12896"/>
    </source>
</evidence>
<dbReference type="Proteomes" id="UP000827284">
    <property type="component" value="Unassembled WGS sequence"/>
</dbReference>
<evidence type="ECO:0000256" key="1">
    <source>
        <dbReference type="ARBA" id="ARBA00016067"/>
    </source>
</evidence>
<evidence type="ECO:0000256" key="3">
    <source>
        <dbReference type="ARBA" id="ARBA00022776"/>
    </source>
</evidence>
<dbReference type="InterPro" id="IPR024790">
    <property type="entry name" value="APC4_long_dom"/>
</dbReference>
<proteinExistence type="predicted"/>
<dbReference type="InterPro" id="IPR024789">
    <property type="entry name" value="APC4"/>
</dbReference>
<reference evidence="8" key="2">
    <citation type="journal article" date="2022" name="Microbiol. Resour. Announc.">
        <title>Whole-Genome Sequence of Entomortierella parvispora E1425, a Mucoromycotan Fungus Associated with Burkholderiaceae-Related Endosymbiotic Bacteria.</title>
        <authorList>
            <person name="Herlambang A."/>
            <person name="Guo Y."/>
            <person name="Takashima Y."/>
            <person name="Narisawa K."/>
            <person name="Ohta H."/>
            <person name="Nishizawa T."/>
        </authorList>
    </citation>
    <scope>NUCLEOTIDE SEQUENCE</scope>
    <source>
        <strain evidence="8">E1425</strain>
    </source>
</reference>
<dbReference type="PANTHER" id="PTHR13260:SF0">
    <property type="entry name" value="ANAPHASE-PROMOTING COMPLEX SUBUNIT 4"/>
    <property type="match status" value="1"/>
</dbReference>
<dbReference type="EMBL" id="BQFW01000012">
    <property type="protein sequence ID" value="GJJ76291.1"/>
    <property type="molecule type" value="Genomic_DNA"/>
</dbReference>
<reference evidence="8" key="1">
    <citation type="submission" date="2021-11" db="EMBL/GenBank/DDBJ databases">
        <authorList>
            <person name="Herlambang A."/>
            <person name="Guo Y."/>
            <person name="Takashima Y."/>
            <person name="Nishizawa T."/>
        </authorList>
    </citation>
    <scope>NUCLEOTIDE SEQUENCE</scope>
    <source>
        <strain evidence="8">E1425</strain>
    </source>
</reference>
<dbReference type="Gene3D" id="2.130.10.10">
    <property type="entry name" value="YVTN repeat-like/Quinoprotein amine dehydrogenase"/>
    <property type="match status" value="1"/>
</dbReference>
<keyword evidence="2" id="KW-0132">Cell division</keyword>
<name>A0A9P3HGR7_9FUNG</name>
<evidence type="ECO:0000256" key="4">
    <source>
        <dbReference type="ARBA" id="ARBA00022786"/>
    </source>
</evidence>
<evidence type="ECO:0000256" key="5">
    <source>
        <dbReference type="ARBA" id="ARBA00023306"/>
    </source>
</evidence>
<evidence type="ECO:0000313" key="9">
    <source>
        <dbReference type="Proteomes" id="UP000827284"/>
    </source>
</evidence>
<dbReference type="GO" id="GO:0070979">
    <property type="term" value="P:protein K11-linked ubiquitination"/>
    <property type="evidence" value="ECO:0007669"/>
    <property type="project" value="TreeGrafter"/>
</dbReference>
<dbReference type="OrthoDB" id="2110451at2759"/>
<comment type="caution">
    <text evidence="8">The sequence shown here is derived from an EMBL/GenBank/DDBJ whole genome shotgun (WGS) entry which is preliminary data.</text>
</comment>
<dbReference type="GO" id="GO:0031145">
    <property type="term" value="P:anaphase-promoting complex-dependent catabolic process"/>
    <property type="evidence" value="ECO:0007669"/>
    <property type="project" value="InterPro"/>
</dbReference>
<dbReference type="InterPro" id="IPR024977">
    <property type="entry name" value="Apc4-like_WD40_dom"/>
</dbReference>
<dbReference type="Pfam" id="PF12894">
    <property type="entry name" value="ANAPC4_WD40"/>
    <property type="match status" value="1"/>
</dbReference>
<keyword evidence="4" id="KW-0833">Ubl conjugation pathway</keyword>
<dbReference type="GO" id="GO:0051301">
    <property type="term" value="P:cell division"/>
    <property type="evidence" value="ECO:0007669"/>
    <property type="project" value="UniProtKB-KW"/>
</dbReference>